<accession>A0ABR0DXS2</accession>
<comment type="caution">
    <text evidence="2">The sequence shown here is derived from an EMBL/GenBank/DDBJ whole genome shotgun (WGS) entry which is preliminary data.</text>
</comment>
<protein>
    <submittedName>
        <fullName evidence="2">Uncharacterized protein</fullName>
    </submittedName>
</protein>
<reference evidence="2 3" key="1">
    <citation type="journal article" date="2023" name="G3 (Bethesda)">
        <title>A chromosome-level genome assembly of Zasmidium syzygii isolated from banana leaves.</title>
        <authorList>
            <person name="van Westerhoven A.C."/>
            <person name="Mehrabi R."/>
            <person name="Talebi R."/>
            <person name="Steentjes M.B.F."/>
            <person name="Corcolon B."/>
            <person name="Chong P.A."/>
            <person name="Kema G.H.J."/>
            <person name="Seidl M.F."/>
        </authorList>
    </citation>
    <scope>NUCLEOTIDE SEQUENCE [LARGE SCALE GENOMIC DNA]</scope>
    <source>
        <strain evidence="2 3">P124</strain>
    </source>
</reference>
<evidence type="ECO:0000256" key="1">
    <source>
        <dbReference type="SAM" id="MobiDB-lite"/>
    </source>
</evidence>
<feature type="compositionally biased region" description="Polar residues" evidence="1">
    <location>
        <begin position="175"/>
        <end position="187"/>
    </location>
</feature>
<feature type="region of interest" description="Disordered" evidence="1">
    <location>
        <begin position="212"/>
        <end position="294"/>
    </location>
</feature>
<dbReference type="Proteomes" id="UP001305779">
    <property type="component" value="Unassembled WGS sequence"/>
</dbReference>
<evidence type="ECO:0000313" key="2">
    <source>
        <dbReference type="EMBL" id="KAK4493966.1"/>
    </source>
</evidence>
<keyword evidence="3" id="KW-1185">Reference proteome</keyword>
<sequence length="405" mass="44965">MATRGSAQEVSDWDHILAIERSLGFKSQRSQLLCHRQKVPIFDKLFTRIANLHPDYAELVELSAEQICEEALFQAQCDAIFDDLARSIWKGPEALWLVKETEHAEYGEGTSTDCFWTTSDKRRTEWSAGIKLKEIPLDQAKKLVTAGHCRRLTPGAERNSRQGATDAGVAHGTPASANTRPAESNIMSPLGASRDIPTAMEGVRAFDDRSVTAHDDFNGGENNDNNEPVVRESPQINHEDGRQDVIVISDDEDDGHQRNTSQRIPRATLGGPVPSRSTATAPRTEPQSSKTGIFEGRRARVSWGPKEPFDDILALSGCSSSNNLIQRIEAIKAKRQKIRHWQIAAAGVKFDGGACFRIPWDDAGPAFEEMEEMLQGVSGGLKFDLRFEIEWEDEDEGKPVKMELD</sequence>
<feature type="compositionally biased region" description="Polar residues" evidence="1">
    <location>
        <begin position="275"/>
        <end position="291"/>
    </location>
</feature>
<feature type="region of interest" description="Disordered" evidence="1">
    <location>
        <begin position="151"/>
        <end position="195"/>
    </location>
</feature>
<evidence type="ECO:0000313" key="3">
    <source>
        <dbReference type="Proteomes" id="UP001305779"/>
    </source>
</evidence>
<dbReference type="EMBL" id="JAXOVC010000015">
    <property type="protein sequence ID" value="KAK4493966.1"/>
    <property type="molecule type" value="Genomic_DNA"/>
</dbReference>
<gene>
    <name evidence="2" type="ORF">PRZ48_015152</name>
</gene>
<organism evidence="2 3">
    <name type="scientific">Zasmidium cellare</name>
    <name type="common">Wine cellar mold</name>
    <name type="synonym">Racodium cellare</name>
    <dbReference type="NCBI Taxonomy" id="395010"/>
    <lineage>
        <taxon>Eukaryota</taxon>
        <taxon>Fungi</taxon>
        <taxon>Dikarya</taxon>
        <taxon>Ascomycota</taxon>
        <taxon>Pezizomycotina</taxon>
        <taxon>Dothideomycetes</taxon>
        <taxon>Dothideomycetidae</taxon>
        <taxon>Mycosphaerellales</taxon>
        <taxon>Mycosphaerellaceae</taxon>
        <taxon>Zasmidium</taxon>
    </lineage>
</organism>
<proteinExistence type="predicted"/>
<name>A0ABR0DXS2_ZASCE</name>